<gene>
    <name evidence="1" type="ORF">AVEN_24693_1</name>
</gene>
<proteinExistence type="predicted"/>
<reference evidence="1 2" key="1">
    <citation type="journal article" date="2019" name="Sci. Rep.">
        <title>Orb-weaving spider Araneus ventricosus genome elucidates the spidroin gene catalogue.</title>
        <authorList>
            <person name="Kono N."/>
            <person name="Nakamura H."/>
            <person name="Ohtoshi R."/>
            <person name="Moran D.A.P."/>
            <person name="Shinohara A."/>
            <person name="Yoshida Y."/>
            <person name="Fujiwara M."/>
            <person name="Mori M."/>
            <person name="Tomita M."/>
            <person name="Arakawa K."/>
        </authorList>
    </citation>
    <scope>NUCLEOTIDE SEQUENCE [LARGE SCALE GENOMIC DNA]</scope>
</reference>
<name>A0A4Y2RBF5_ARAVE</name>
<keyword evidence="2" id="KW-1185">Reference proteome</keyword>
<sequence>MKSYISSTHAQDFETLLTLKEFEELVKTEEGFIKPVIIVTVDGGPDENPRYQKVISFAINHFKKHDLDAIFIACNAPGRSAYNHVERRMAPLSRELSGLILPHGHYGSHLDENGRTIDEDMEQNNFAYAGKTLAEIWSSISIDSYPVTATYVDSGQPDFLDYDMDWYSKHVQASQYLLQIVKCEEKKCCSPARSGLFRILKERFIPAPIKMTQTSNDIIASEEGEFIELSLRLGLFLNVPVKGILKMPYDFFLSVHQSQLSAKTCGSCGLYHASQKSTNLLKKTLHGEKARKPVLFDH</sequence>
<dbReference type="EMBL" id="BGPR01016460">
    <property type="protein sequence ID" value="GBN73078.1"/>
    <property type="molecule type" value="Genomic_DNA"/>
</dbReference>
<dbReference type="PANTHER" id="PTHR46954">
    <property type="entry name" value="C2H2-TYPE DOMAIN-CONTAINING PROTEIN"/>
    <property type="match status" value="1"/>
</dbReference>
<dbReference type="PANTHER" id="PTHR46954:SF1">
    <property type="entry name" value="C2H2-TYPE DOMAIN-CONTAINING PROTEIN"/>
    <property type="match status" value="1"/>
</dbReference>
<protein>
    <submittedName>
        <fullName evidence="1">Uncharacterized protein</fullName>
    </submittedName>
</protein>
<dbReference type="OrthoDB" id="2433005at2759"/>
<organism evidence="1 2">
    <name type="scientific">Araneus ventricosus</name>
    <name type="common">Orbweaver spider</name>
    <name type="synonym">Epeira ventricosa</name>
    <dbReference type="NCBI Taxonomy" id="182803"/>
    <lineage>
        <taxon>Eukaryota</taxon>
        <taxon>Metazoa</taxon>
        <taxon>Ecdysozoa</taxon>
        <taxon>Arthropoda</taxon>
        <taxon>Chelicerata</taxon>
        <taxon>Arachnida</taxon>
        <taxon>Araneae</taxon>
        <taxon>Araneomorphae</taxon>
        <taxon>Entelegynae</taxon>
        <taxon>Araneoidea</taxon>
        <taxon>Araneidae</taxon>
        <taxon>Araneus</taxon>
    </lineage>
</organism>
<comment type="caution">
    <text evidence="1">The sequence shown here is derived from an EMBL/GenBank/DDBJ whole genome shotgun (WGS) entry which is preliminary data.</text>
</comment>
<evidence type="ECO:0000313" key="2">
    <source>
        <dbReference type="Proteomes" id="UP000499080"/>
    </source>
</evidence>
<dbReference type="AlphaFoldDB" id="A0A4Y2RBF5"/>
<accession>A0A4Y2RBF5</accession>
<dbReference type="Proteomes" id="UP000499080">
    <property type="component" value="Unassembled WGS sequence"/>
</dbReference>
<evidence type="ECO:0000313" key="1">
    <source>
        <dbReference type="EMBL" id="GBN73078.1"/>
    </source>
</evidence>